<protein>
    <submittedName>
        <fullName evidence="2">Uncharacterized protein</fullName>
    </submittedName>
</protein>
<dbReference type="AlphaFoldDB" id="A0A4S8KM33"/>
<keyword evidence="1" id="KW-0472">Membrane</keyword>
<dbReference type="Proteomes" id="UP000297245">
    <property type="component" value="Unassembled WGS sequence"/>
</dbReference>
<gene>
    <name evidence="2" type="ORF">K435DRAFT_704503</name>
</gene>
<evidence type="ECO:0000313" key="2">
    <source>
        <dbReference type="EMBL" id="THU76602.1"/>
    </source>
</evidence>
<dbReference type="OrthoDB" id="3174341at2759"/>
<feature type="transmembrane region" description="Helical" evidence="1">
    <location>
        <begin position="6"/>
        <end position="24"/>
    </location>
</feature>
<sequence>MILTIPLIFTNLVATVLIGYKTWCHHRNIQNNLGNAGSSSKVQKILLLLMESGIIYLILWVRNKVAILRRS</sequence>
<feature type="transmembrane region" description="Helical" evidence="1">
    <location>
        <begin position="45"/>
        <end position="61"/>
    </location>
</feature>
<keyword evidence="1" id="KW-0812">Transmembrane</keyword>
<evidence type="ECO:0000256" key="1">
    <source>
        <dbReference type="SAM" id="Phobius"/>
    </source>
</evidence>
<accession>A0A4S8KM33</accession>
<keyword evidence="1" id="KW-1133">Transmembrane helix</keyword>
<name>A0A4S8KM33_DENBC</name>
<organism evidence="2 3">
    <name type="scientific">Dendrothele bispora (strain CBS 962.96)</name>
    <dbReference type="NCBI Taxonomy" id="1314807"/>
    <lineage>
        <taxon>Eukaryota</taxon>
        <taxon>Fungi</taxon>
        <taxon>Dikarya</taxon>
        <taxon>Basidiomycota</taxon>
        <taxon>Agaricomycotina</taxon>
        <taxon>Agaricomycetes</taxon>
        <taxon>Agaricomycetidae</taxon>
        <taxon>Agaricales</taxon>
        <taxon>Agaricales incertae sedis</taxon>
        <taxon>Dendrothele</taxon>
    </lineage>
</organism>
<reference evidence="2 3" key="1">
    <citation type="journal article" date="2019" name="Nat. Ecol. Evol.">
        <title>Megaphylogeny resolves global patterns of mushroom evolution.</title>
        <authorList>
            <person name="Varga T."/>
            <person name="Krizsan K."/>
            <person name="Foldi C."/>
            <person name="Dima B."/>
            <person name="Sanchez-Garcia M."/>
            <person name="Sanchez-Ramirez S."/>
            <person name="Szollosi G.J."/>
            <person name="Szarkandi J.G."/>
            <person name="Papp V."/>
            <person name="Albert L."/>
            <person name="Andreopoulos W."/>
            <person name="Angelini C."/>
            <person name="Antonin V."/>
            <person name="Barry K.W."/>
            <person name="Bougher N.L."/>
            <person name="Buchanan P."/>
            <person name="Buyck B."/>
            <person name="Bense V."/>
            <person name="Catcheside P."/>
            <person name="Chovatia M."/>
            <person name="Cooper J."/>
            <person name="Damon W."/>
            <person name="Desjardin D."/>
            <person name="Finy P."/>
            <person name="Geml J."/>
            <person name="Haridas S."/>
            <person name="Hughes K."/>
            <person name="Justo A."/>
            <person name="Karasinski D."/>
            <person name="Kautmanova I."/>
            <person name="Kiss B."/>
            <person name="Kocsube S."/>
            <person name="Kotiranta H."/>
            <person name="LaButti K.M."/>
            <person name="Lechner B.E."/>
            <person name="Liimatainen K."/>
            <person name="Lipzen A."/>
            <person name="Lukacs Z."/>
            <person name="Mihaltcheva S."/>
            <person name="Morgado L.N."/>
            <person name="Niskanen T."/>
            <person name="Noordeloos M.E."/>
            <person name="Ohm R.A."/>
            <person name="Ortiz-Santana B."/>
            <person name="Ovrebo C."/>
            <person name="Racz N."/>
            <person name="Riley R."/>
            <person name="Savchenko A."/>
            <person name="Shiryaev A."/>
            <person name="Soop K."/>
            <person name="Spirin V."/>
            <person name="Szebenyi C."/>
            <person name="Tomsovsky M."/>
            <person name="Tulloss R.E."/>
            <person name="Uehling J."/>
            <person name="Grigoriev I.V."/>
            <person name="Vagvolgyi C."/>
            <person name="Papp T."/>
            <person name="Martin F.M."/>
            <person name="Miettinen O."/>
            <person name="Hibbett D.S."/>
            <person name="Nagy L.G."/>
        </authorList>
    </citation>
    <scope>NUCLEOTIDE SEQUENCE [LARGE SCALE GENOMIC DNA]</scope>
    <source>
        <strain evidence="2 3">CBS 962.96</strain>
    </source>
</reference>
<proteinExistence type="predicted"/>
<evidence type="ECO:0000313" key="3">
    <source>
        <dbReference type="Proteomes" id="UP000297245"/>
    </source>
</evidence>
<dbReference type="EMBL" id="ML180815">
    <property type="protein sequence ID" value="THU76602.1"/>
    <property type="molecule type" value="Genomic_DNA"/>
</dbReference>
<keyword evidence="3" id="KW-1185">Reference proteome</keyword>